<dbReference type="AlphaFoldDB" id="A0A4Z0H1X1"/>
<evidence type="ECO:0000313" key="3">
    <source>
        <dbReference type="Proteomes" id="UP000297982"/>
    </source>
</evidence>
<sequence>MPLWGLILFTYFSVMNVTMYIMMWTDKRRAVEEKWRIKERTLWTVAFLGGAVGGWLAMRLFRHKTQHKAFAIGLPGLSIVYLTMLLLLEGMF</sequence>
<dbReference type="RefSeq" id="WP_135326706.1">
    <property type="nucleotide sequence ID" value="NZ_SRJC01000001.1"/>
</dbReference>
<reference evidence="2 3" key="1">
    <citation type="journal article" date="2003" name="Int. J. Syst. Evol. Microbiol.">
        <title>Halobacillus salinus sp. nov., isolated from a salt lake on the coast of the East Sea in Korea.</title>
        <authorList>
            <person name="Yoon J.H."/>
            <person name="Kang K.H."/>
            <person name="Park Y.H."/>
        </authorList>
    </citation>
    <scope>NUCLEOTIDE SEQUENCE [LARGE SCALE GENOMIC DNA]</scope>
    <source>
        <strain evidence="2 3">HSL-3</strain>
    </source>
</reference>
<feature type="transmembrane region" description="Helical" evidence="1">
    <location>
        <begin position="70"/>
        <end position="88"/>
    </location>
</feature>
<keyword evidence="1" id="KW-1133">Transmembrane helix</keyword>
<feature type="transmembrane region" description="Helical" evidence="1">
    <location>
        <begin position="41"/>
        <end position="58"/>
    </location>
</feature>
<dbReference type="STRING" id="192814.GCA_900166575_01040"/>
<evidence type="ECO:0000313" key="2">
    <source>
        <dbReference type="EMBL" id="TGB04100.1"/>
    </source>
</evidence>
<feature type="transmembrane region" description="Helical" evidence="1">
    <location>
        <begin position="6"/>
        <end position="25"/>
    </location>
</feature>
<gene>
    <name evidence="2" type="ORF">E4663_03570</name>
</gene>
<dbReference type="InterPro" id="IPR012156">
    <property type="entry name" value="Cold_shock_CspA"/>
</dbReference>
<dbReference type="InterPro" id="IPR010718">
    <property type="entry name" value="DUF1294"/>
</dbReference>
<organism evidence="2 3">
    <name type="scientific">Halobacillus salinus</name>
    <dbReference type="NCBI Taxonomy" id="192814"/>
    <lineage>
        <taxon>Bacteria</taxon>
        <taxon>Bacillati</taxon>
        <taxon>Bacillota</taxon>
        <taxon>Bacilli</taxon>
        <taxon>Bacillales</taxon>
        <taxon>Bacillaceae</taxon>
        <taxon>Halobacillus</taxon>
    </lineage>
</organism>
<accession>A0A4Z0H1X1</accession>
<name>A0A4Z0H1X1_9BACI</name>
<keyword evidence="1" id="KW-0812">Transmembrane</keyword>
<comment type="caution">
    <text evidence="2">The sequence shown here is derived from an EMBL/GenBank/DDBJ whole genome shotgun (WGS) entry which is preliminary data.</text>
</comment>
<dbReference type="PIRSF" id="PIRSF002599">
    <property type="entry name" value="Cold_shock_A"/>
    <property type="match status" value="1"/>
</dbReference>
<protein>
    <submittedName>
        <fullName evidence="2">DUF1294 domain-containing protein</fullName>
    </submittedName>
</protein>
<keyword evidence="3" id="KW-1185">Reference proteome</keyword>
<dbReference type="GO" id="GO:0003676">
    <property type="term" value="F:nucleic acid binding"/>
    <property type="evidence" value="ECO:0007669"/>
    <property type="project" value="InterPro"/>
</dbReference>
<keyword evidence="1" id="KW-0472">Membrane</keyword>
<dbReference type="EMBL" id="SRJC01000001">
    <property type="protein sequence ID" value="TGB04100.1"/>
    <property type="molecule type" value="Genomic_DNA"/>
</dbReference>
<evidence type="ECO:0000256" key="1">
    <source>
        <dbReference type="SAM" id="Phobius"/>
    </source>
</evidence>
<dbReference type="Proteomes" id="UP000297982">
    <property type="component" value="Unassembled WGS sequence"/>
</dbReference>
<dbReference type="Pfam" id="PF06961">
    <property type="entry name" value="DUF1294"/>
    <property type="match status" value="1"/>
</dbReference>
<proteinExistence type="predicted"/>